<gene>
    <name evidence="1" type="ORF">BJ982_004495</name>
</gene>
<dbReference type="Proteomes" id="UP000542210">
    <property type="component" value="Unassembled WGS sequence"/>
</dbReference>
<evidence type="ECO:0008006" key="3">
    <source>
        <dbReference type="Google" id="ProtNLM"/>
    </source>
</evidence>
<dbReference type="RefSeq" id="WP_184883070.1">
    <property type="nucleotide sequence ID" value="NZ_BOOV01000005.1"/>
</dbReference>
<protein>
    <recommendedName>
        <fullName evidence="3">Head-tail adaptor protein</fullName>
    </recommendedName>
</protein>
<organism evidence="1 2">
    <name type="scientific">Sphaerisporangium siamense</name>
    <dbReference type="NCBI Taxonomy" id="795645"/>
    <lineage>
        <taxon>Bacteria</taxon>
        <taxon>Bacillati</taxon>
        <taxon>Actinomycetota</taxon>
        <taxon>Actinomycetes</taxon>
        <taxon>Streptosporangiales</taxon>
        <taxon>Streptosporangiaceae</taxon>
        <taxon>Sphaerisporangium</taxon>
    </lineage>
</organism>
<evidence type="ECO:0000313" key="1">
    <source>
        <dbReference type="EMBL" id="MBB4702951.1"/>
    </source>
</evidence>
<name>A0A7W7DC47_9ACTN</name>
<evidence type="ECO:0000313" key="2">
    <source>
        <dbReference type="Proteomes" id="UP000542210"/>
    </source>
</evidence>
<dbReference type="EMBL" id="JACHND010000001">
    <property type="protein sequence ID" value="MBB4702951.1"/>
    <property type="molecule type" value="Genomic_DNA"/>
</dbReference>
<dbReference type="AlphaFoldDB" id="A0A7W7DC47"/>
<reference evidence="1 2" key="1">
    <citation type="submission" date="2020-08" db="EMBL/GenBank/DDBJ databases">
        <title>Sequencing the genomes of 1000 actinobacteria strains.</title>
        <authorList>
            <person name="Klenk H.-P."/>
        </authorList>
    </citation>
    <scope>NUCLEOTIDE SEQUENCE [LARGE SCALE GENOMIC DNA]</scope>
    <source>
        <strain evidence="1 2">DSM 45784</strain>
    </source>
</reference>
<sequence length="122" mass="13703">MILDRAPENIKIFKTEWVEDGYGGGRNPVPSSSFLSVKAFILPTGFAGAGWAANMRFASQGWADTARVSIVIKWSKELVELDQWSQVEAQGQIWTVVQAPRRWSTRRVNYVTVLCELKGDVE</sequence>
<keyword evidence="2" id="KW-1185">Reference proteome</keyword>
<comment type="caution">
    <text evidence="1">The sequence shown here is derived from an EMBL/GenBank/DDBJ whole genome shotgun (WGS) entry which is preliminary data.</text>
</comment>
<proteinExistence type="predicted"/>
<accession>A0A7W7DC47</accession>